<feature type="compositionally biased region" description="Acidic residues" evidence="1">
    <location>
        <begin position="39"/>
        <end position="78"/>
    </location>
</feature>
<feature type="chain" id="PRO_5002509875" evidence="2">
    <location>
        <begin position="23"/>
        <end position="216"/>
    </location>
</feature>
<reference evidence="3 4" key="1">
    <citation type="journal article" date="2015" name="Genome Announc.">
        <title>Complete Genome Sequence of Corynebacterium camporealensis DSM 44610, Isolated from the Milk of a Manchega Sheep with Subclinical Mastitis.</title>
        <authorList>
            <person name="Ruckert C."/>
            <person name="Albersmeier A."/>
            <person name="Winkler A."/>
            <person name="Tauch A."/>
        </authorList>
    </citation>
    <scope>NUCLEOTIDE SEQUENCE [LARGE SCALE GENOMIC DNA]</scope>
    <source>
        <strain evidence="3 4">DSM 44610</strain>
    </source>
</reference>
<sequence length="216" mass="23138">MKKSLALFSAVAVLGLSACSNAEEEAVDQEPTFSKAAEADTEDTVEESAEDNPPEEEDASADDDAPEETTEVAAESDEPEFREVEGSHFSVGENMSMFWVGEQPYNCFTKGHGVYATCFLPLKDGPEVYSPEMGTGQDYNPANAIALNSGKFEYVATPIGVPRGGVEGPPEAEFIEPGTKSLVIATEFSYSKDGVLRGKHGNSEFVLYPDGTSEIN</sequence>
<feature type="signal peptide" evidence="2">
    <location>
        <begin position="1"/>
        <end position="22"/>
    </location>
</feature>
<dbReference type="KEGG" id="ccj:UL81_04515"/>
<dbReference type="HOGENOM" id="CLU_1275904_0_0_11"/>
<organism evidence="3 4">
    <name type="scientific">Corynebacterium camporealensis</name>
    <dbReference type="NCBI Taxonomy" id="161896"/>
    <lineage>
        <taxon>Bacteria</taxon>
        <taxon>Bacillati</taxon>
        <taxon>Actinomycetota</taxon>
        <taxon>Actinomycetes</taxon>
        <taxon>Mycobacteriales</taxon>
        <taxon>Corynebacteriaceae</taxon>
        <taxon>Corynebacterium</taxon>
    </lineage>
</organism>
<evidence type="ECO:0000313" key="4">
    <source>
        <dbReference type="Proteomes" id="UP000033566"/>
    </source>
</evidence>
<dbReference type="RefSeq" id="WP_144407164.1">
    <property type="nucleotide sequence ID" value="NZ_CP011311.1"/>
</dbReference>
<dbReference type="STRING" id="161896.UL81_04515"/>
<evidence type="ECO:0000313" key="3">
    <source>
        <dbReference type="EMBL" id="AKE38876.1"/>
    </source>
</evidence>
<protein>
    <submittedName>
        <fullName evidence="3">Uncharacterized protein</fullName>
    </submittedName>
</protein>
<keyword evidence="4" id="KW-1185">Reference proteome</keyword>
<dbReference type="PROSITE" id="PS51257">
    <property type="entry name" value="PROKAR_LIPOPROTEIN"/>
    <property type="match status" value="1"/>
</dbReference>
<evidence type="ECO:0000256" key="1">
    <source>
        <dbReference type="SAM" id="MobiDB-lite"/>
    </source>
</evidence>
<dbReference type="EMBL" id="CP011311">
    <property type="protein sequence ID" value="AKE38876.1"/>
    <property type="molecule type" value="Genomic_DNA"/>
</dbReference>
<name>A0A0F6TAT1_9CORY</name>
<dbReference type="PATRIC" id="fig|161896.4.peg.887"/>
<keyword evidence="2" id="KW-0732">Signal</keyword>
<gene>
    <name evidence="3" type="ORF">UL81_04515</name>
</gene>
<evidence type="ECO:0000256" key="2">
    <source>
        <dbReference type="SAM" id="SignalP"/>
    </source>
</evidence>
<feature type="region of interest" description="Disordered" evidence="1">
    <location>
        <begin position="25"/>
        <end position="84"/>
    </location>
</feature>
<accession>A0A0F6TAT1</accession>
<proteinExistence type="predicted"/>
<dbReference type="AlphaFoldDB" id="A0A0F6TAT1"/>
<dbReference type="Proteomes" id="UP000033566">
    <property type="component" value="Chromosome"/>
</dbReference>